<evidence type="ECO:0000259" key="1">
    <source>
        <dbReference type="Pfam" id="PF26353"/>
    </source>
</evidence>
<organism evidence="2 3">
    <name type="scientific">Ureibacillus chungkukjangi</name>
    <dbReference type="NCBI Taxonomy" id="1202712"/>
    <lineage>
        <taxon>Bacteria</taxon>
        <taxon>Bacillati</taxon>
        <taxon>Bacillota</taxon>
        <taxon>Bacilli</taxon>
        <taxon>Bacillales</taxon>
        <taxon>Caryophanaceae</taxon>
        <taxon>Ureibacillus</taxon>
    </lineage>
</organism>
<dbReference type="InterPro" id="IPR058780">
    <property type="entry name" value="YhfM-like_dom"/>
</dbReference>
<keyword evidence="3" id="KW-1185">Reference proteome</keyword>
<gene>
    <name evidence="2" type="ORF">BJ095_10296</name>
</gene>
<evidence type="ECO:0000313" key="3">
    <source>
        <dbReference type="Proteomes" id="UP000247416"/>
    </source>
</evidence>
<dbReference type="EMBL" id="QJTJ01000002">
    <property type="protein sequence ID" value="PYF08331.1"/>
    <property type="molecule type" value="Genomic_DNA"/>
</dbReference>
<reference evidence="2 3" key="1">
    <citation type="submission" date="2018-06" db="EMBL/GenBank/DDBJ databases">
        <title>Genomic Encyclopedia of Archaeal and Bacterial Type Strains, Phase II (KMG-II): from individual species to whole genera.</title>
        <authorList>
            <person name="Goeker M."/>
        </authorList>
    </citation>
    <scope>NUCLEOTIDE SEQUENCE [LARGE SCALE GENOMIC DNA]</scope>
    <source>
        <strain evidence="2 3">KACC 16626</strain>
    </source>
</reference>
<feature type="domain" description="YhfM-like" evidence="1">
    <location>
        <begin position="33"/>
        <end position="118"/>
    </location>
</feature>
<evidence type="ECO:0000313" key="2">
    <source>
        <dbReference type="EMBL" id="PYF08331.1"/>
    </source>
</evidence>
<proteinExistence type="predicted"/>
<accession>A0A318TTY5</accession>
<dbReference type="OrthoDB" id="2738838at2"/>
<dbReference type="PROSITE" id="PS51257">
    <property type="entry name" value="PROKAR_LIPOPROTEIN"/>
    <property type="match status" value="1"/>
</dbReference>
<protein>
    <recommendedName>
        <fullName evidence="1">YhfM-like domain-containing protein</fullName>
    </recommendedName>
</protein>
<comment type="caution">
    <text evidence="2">The sequence shown here is derived from an EMBL/GenBank/DDBJ whole genome shotgun (WGS) entry which is preliminary data.</text>
</comment>
<dbReference type="Pfam" id="PF26353">
    <property type="entry name" value="YhfM"/>
    <property type="match status" value="1"/>
</dbReference>
<name>A0A318TTY5_9BACL</name>
<sequence length="125" mass="13901">MKIALIFLSLIGMVWAGCSHEERAAEETVSKLDIAIIPKENHGTINLELNKEEVVIFERAVKDSIKESGIVNMANPEFQFSIANESYFLWISDKAGTIMNTKDTHTIYTLSSSSIEGIYGFLNGN</sequence>
<dbReference type="Proteomes" id="UP000247416">
    <property type="component" value="Unassembled WGS sequence"/>
</dbReference>
<dbReference type="AlphaFoldDB" id="A0A318TTY5"/>
<dbReference type="RefSeq" id="WP_107931937.1">
    <property type="nucleotide sequence ID" value="NZ_PYWJ01000001.1"/>
</dbReference>